<comment type="similarity">
    <text evidence="3">Belongs to the PTPS family. QueD subfamily.</text>
</comment>
<accession>A0A418PP94</accession>
<evidence type="ECO:0000256" key="5">
    <source>
        <dbReference type="ARBA" id="ARBA00018141"/>
    </source>
</evidence>
<dbReference type="Proteomes" id="UP000283522">
    <property type="component" value="Unassembled WGS sequence"/>
</dbReference>
<evidence type="ECO:0000256" key="9">
    <source>
        <dbReference type="ARBA" id="ARBA00031449"/>
    </source>
</evidence>
<keyword evidence="7" id="KW-0862">Zinc</keyword>
<dbReference type="EMBL" id="QXML01000008">
    <property type="protein sequence ID" value="RIW13744.1"/>
    <property type="molecule type" value="Genomic_DNA"/>
</dbReference>
<protein>
    <recommendedName>
        <fullName evidence="5">6-carboxy-5,6,7,8-tetrahydropterin synthase</fullName>
        <ecNumber evidence="4">4.1.2.50</ecNumber>
    </recommendedName>
    <alternativeName>
        <fullName evidence="9">Queuosine biosynthesis protein QueD</fullName>
    </alternativeName>
</protein>
<evidence type="ECO:0000256" key="3">
    <source>
        <dbReference type="ARBA" id="ARBA00008900"/>
    </source>
</evidence>
<keyword evidence="6" id="KW-0479">Metal-binding</keyword>
<dbReference type="OrthoDB" id="9804698at2"/>
<dbReference type="Gene3D" id="3.30.479.10">
    <property type="entry name" value="6-pyruvoyl tetrahydropterin synthase/QueD"/>
    <property type="match status" value="1"/>
</dbReference>
<evidence type="ECO:0000313" key="11">
    <source>
        <dbReference type="EMBL" id="RIW13744.1"/>
    </source>
</evidence>
<dbReference type="RefSeq" id="WP_119478860.1">
    <property type="nucleotide sequence ID" value="NZ_QXML01000008.1"/>
</dbReference>
<gene>
    <name evidence="11" type="ORF">D0X99_16030</name>
</gene>
<dbReference type="InterPro" id="IPR007115">
    <property type="entry name" value="6-PTP_synth/QueD"/>
</dbReference>
<comment type="caution">
    <text evidence="11">The sequence shown here is derived from an EMBL/GenBank/DDBJ whole genome shotgun (WGS) entry which is preliminary data.</text>
</comment>
<proteinExistence type="inferred from homology"/>
<evidence type="ECO:0000256" key="6">
    <source>
        <dbReference type="ARBA" id="ARBA00022723"/>
    </source>
</evidence>
<dbReference type="EC" id="4.1.2.50" evidence="4"/>
<dbReference type="PANTHER" id="PTHR12589">
    <property type="entry name" value="PYRUVOYL TETRAHYDROBIOPTERIN SYNTHASE"/>
    <property type="match status" value="1"/>
</dbReference>
<dbReference type="Pfam" id="PF01242">
    <property type="entry name" value="PTPS"/>
    <property type="match status" value="1"/>
</dbReference>
<dbReference type="UniPathway" id="UPA00391"/>
<comment type="pathway">
    <text evidence="2">Purine metabolism; 7-cyano-7-deazaguanine biosynthesis.</text>
</comment>
<evidence type="ECO:0000256" key="8">
    <source>
        <dbReference type="ARBA" id="ARBA00023239"/>
    </source>
</evidence>
<name>A0A418PP94_9BACT</name>
<evidence type="ECO:0000256" key="4">
    <source>
        <dbReference type="ARBA" id="ARBA00012982"/>
    </source>
</evidence>
<dbReference type="PANTHER" id="PTHR12589:SF7">
    <property type="entry name" value="6-PYRUVOYL TETRAHYDROBIOPTERIN SYNTHASE"/>
    <property type="match status" value="1"/>
</dbReference>
<dbReference type="GO" id="GO:0046872">
    <property type="term" value="F:metal ion binding"/>
    <property type="evidence" value="ECO:0007669"/>
    <property type="project" value="UniProtKB-KW"/>
</dbReference>
<dbReference type="GO" id="GO:0070497">
    <property type="term" value="F:6-carboxytetrahydropterin synthase activity"/>
    <property type="evidence" value="ECO:0007669"/>
    <property type="project" value="UniProtKB-EC"/>
</dbReference>
<reference evidence="11 12" key="1">
    <citation type="submission" date="2018-09" db="EMBL/GenBank/DDBJ databases">
        <authorList>
            <person name="Wang X."/>
            <person name="Du Z."/>
        </authorList>
    </citation>
    <scope>NUCLEOTIDE SEQUENCE [LARGE SCALE GENOMIC DNA]</scope>
    <source>
        <strain evidence="11 12">N3</strain>
    </source>
</reference>
<evidence type="ECO:0000256" key="10">
    <source>
        <dbReference type="ARBA" id="ARBA00048807"/>
    </source>
</evidence>
<comment type="cofactor">
    <cofactor evidence="1">
        <name>Zn(2+)</name>
        <dbReference type="ChEBI" id="CHEBI:29105"/>
    </cofactor>
</comment>
<dbReference type="SUPFAM" id="SSF55620">
    <property type="entry name" value="Tetrahydrobiopterin biosynthesis enzymes-like"/>
    <property type="match status" value="1"/>
</dbReference>
<keyword evidence="12" id="KW-1185">Reference proteome</keyword>
<dbReference type="AlphaFoldDB" id="A0A418PP94"/>
<comment type="catalytic activity">
    <reaction evidence="10">
        <text>7,8-dihydroneopterin 3'-triphosphate + H2O = 6-carboxy-5,6,7,8-tetrahydropterin + triphosphate + acetaldehyde + 2 H(+)</text>
        <dbReference type="Rhea" id="RHEA:27966"/>
        <dbReference type="ChEBI" id="CHEBI:15343"/>
        <dbReference type="ChEBI" id="CHEBI:15377"/>
        <dbReference type="ChEBI" id="CHEBI:15378"/>
        <dbReference type="ChEBI" id="CHEBI:18036"/>
        <dbReference type="ChEBI" id="CHEBI:58462"/>
        <dbReference type="ChEBI" id="CHEBI:61032"/>
        <dbReference type="EC" id="4.1.2.50"/>
    </reaction>
</comment>
<dbReference type="InterPro" id="IPR038418">
    <property type="entry name" value="6-PTP_synth/QueD_sf"/>
</dbReference>
<keyword evidence="8" id="KW-0456">Lyase</keyword>
<evidence type="ECO:0000313" key="12">
    <source>
        <dbReference type="Proteomes" id="UP000283522"/>
    </source>
</evidence>
<sequence length="141" mass="16385">MIYVCRKEHFNAAHKLWNPTWSDERNFEVFGPCANVNWHGHNFELIVTVKGLPDPETGFVVDLKKLSTIIRRLVIDKVDHKNLNMDVDFMQGKLASCEILVMEFWKILEPAVKEITPQGGLYKLTLYETPRNFVEYFGEGI</sequence>
<evidence type="ECO:0000256" key="2">
    <source>
        <dbReference type="ARBA" id="ARBA00005061"/>
    </source>
</evidence>
<evidence type="ECO:0000256" key="7">
    <source>
        <dbReference type="ARBA" id="ARBA00022833"/>
    </source>
</evidence>
<organism evidence="11 12">
    <name type="scientific">Algoriphagus lacus</name>
    <dbReference type="NCBI Taxonomy" id="2056311"/>
    <lineage>
        <taxon>Bacteria</taxon>
        <taxon>Pseudomonadati</taxon>
        <taxon>Bacteroidota</taxon>
        <taxon>Cytophagia</taxon>
        <taxon>Cytophagales</taxon>
        <taxon>Cyclobacteriaceae</taxon>
        <taxon>Algoriphagus</taxon>
    </lineage>
</organism>
<evidence type="ECO:0000256" key="1">
    <source>
        <dbReference type="ARBA" id="ARBA00001947"/>
    </source>
</evidence>